<dbReference type="SUPFAM" id="SSF52540">
    <property type="entry name" value="P-loop containing nucleoside triphosphate hydrolases"/>
    <property type="match status" value="1"/>
</dbReference>
<keyword evidence="3" id="KW-0547">Nucleotide-binding</keyword>
<protein>
    <submittedName>
        <fullName evidence="7">ABC-2 type transport system ATP-binding protein</fullName>
    </submittedName>
</protein>
<dbReference type="GO" id="GO:0046677">
    <property type="term" value="P:response to antibiotic"/>
    <property type="evidence" value="ECO:0007669"/>
    <property type="project" value="UniProtKB-KW"/>
</dbReference>
<dbReference type="OrthoDB" id="9804819at2"/>
<dbReference type="PANTHER" id="PTHR42711">
    <property type="entry name" value="ABC TRANSPORTER ATP-BINDING PROTEIN"/>
    <property type="match status" value="1"/>
</dbReference>
<organism evidence="7 8">
    <name type="scientific">Rhodococcoides kroppenstedtii</name>
    <dbReference type="NCBI Taxonomy" id="293050"/>
    <lineage>
        <taxon>Bacteria</taxon>
        <taxon>Bacillati</taxon>
        <taxon>Actinomycetota</taxon>
        <taxon>Actinomycetes</taxon>
        <taxon>Mycobacteriales</taxon>
        <taxon>Nocardiaceae</taxon>
        <taxon>Rhodococcoides</taxon>
    </lineage>
</organism>
<dbReference type="RefSeq" id="WP_068361469.1">
    <property type="nucleotide sequence ID" value="NZ_FOJN01000007.1"/>
</dbReference>
<accession>A0A1I0TL54</accession>
<dbReference type="InterPro" id="IPR027417">
    <property type="entry name" value="P-loop_NTPase"/>
</dbReference>
<dbReference type="PROSITE" id="PS00211">
    <property type="entry name" value="ABC_TRANSPORTER_1"/>
    <property type="match status" value="1"/>
</dbReference>
<keyword evidence="2" id="KW-0813">Transport</keyword>
<proteinExistence type="predicted"/>
<sequence>MTESTHPENATTAPPPDAVVHAAGLDFHYDEYHAVRDVSLTVRRGEIFALLGTNGAGKTTTLEILQGFRERSGGDLTVFGVDPFRDPAEIRARTGVVLQEAGHFGEISVRAELTMWSRLSSRTDSVDRVLGLVDLTHRSENRVDSLSGGERRRLDLAMAIWGAPELIVLDEPTTGLDPESRRTLWSLVRDLRDAGTTIVLTTHYLEEAEELADVVAIMHQGALAVHGTLDEVLATRPSRIQVDVRPVDGERLIAAAPAGVTAAWNDARRPADAGLRALEVVSDDQQAALTWLIRTADHERMVLGPLRASPASLDEVFHHVRNSTTDPATPDHKTSEVSR</sequence>
<dbReference type="PROSITE" id="PS50893">
    <property type="entry name" value="ABC_TRANSPORTER_2"/>
    <property type="match status" value="1"/>
</dbReference>
<keyword evidence="4 7" id="KW-0067">ATP-binding</keyword>
<feature type="domain" description="ABC transporter" evidence="6">
    <location>
        <begin position="20"/>
        <end position="245"/>
    </location>
</feature>
<keyword evidence="5" id="KW-0046">Antibiotic resistance</keyword>
<dbReference type="AlphaFoldDB" id="A0A1I0TL54"/>
<dbReference type="InterPro" id="IPR017871">
    <property type="entry name" value="ABC_transporter-like_CS"/>
</dbReference>
<dbReference type="GO" id="GO:0005524">
    <property type="term" value="F:ATP binding"/>
    <property type="evidence" value="ECO:0007669"/>
    <property type="project" value="UniProtKB-KW"/>
</dbReference>
<evidence type="ECO:0000259" key="6">
    <source>
        <dbReference type="PROSITE" id="PS50893"/>
    </source>
</evidence>
<dbReference type="GO" id="GO:0005886">
    <property type="term" value="C:plasma membrane"/>
    <property type="evidence" value="ECO:0007669"/>
    <property type="project" value="UniProtKB-SubCell"/>
</dbReference>
<name>A0A1I0TL54_9NOCA</name>
<dbReference type="InterPro" id="IPR050763">
    <property type="entry name" value="ABC_transporter_ATP-binding"/>
</dbReference>
<evidence type="ECO:0000313" key="8">
    <source>
        <dbReference type="Proteomes" id="UP000182054"/>
    </source>
</evidence>
<reference evidence="7 8" key="1">
    <citation type="submission" date="2016-10" db="EMBL/GenBank/DDBJ databases">
        <authorList>
            <person name="de Groot N.N."/>
        </authorList>
    </citation>
    <scope>NUCLEOTIDE SEQUENCE [LARGE SCALE GENOMIC DNA]</scope>
    <source>
        <strain evidence="7 8">DSM 44908</strain>
    </source>
</reference>
<gene>
    <name evidence="7" type="ORF">SAMN05444374_107168</name>
</gene>
<evidence type="ECO:0000256" key="4">
    <source>
        <dbReference type="ARBA" id="ARBA00022840"/>
    </source>
</evidence>
<evidence type="ECO:0000256" key="2">
    <source>
        <dbReference type="ARBA" id="ARBA00022448"/>
    </source>
</evidence>
<dbReference type="Pfam" id="PF00005">
    <property type="entry name" value="ABC_tran"/>
    <property type="match status" value="1"/>
</dbReference>
<dbReference type="SMART" id="SM00382">
    <property type="entry name" value="AAA"/>
    <property type="match status" value="1"/>
</dbReference>
<evidence type="ECO:0000256" key="3">
    <source>
        <dbReference type="ARBA" id="ARBA00022741"/>
    </source>
</evidence>
<dbReference type="InterPro" id="IPR003593">
    <property type="entry name" value="AAA+_ATPase"/>
</dbReference>
<dbReference type="EMBL" id="FOJN01000007">
    <property type="protein sequence ID" value="SFA52538.1"/>
    <property type="molecule type" value="Genomic_DNA"/>
</dbReference>
<dbReference type="InterPro" id="IPR003439">
    <property type="entry name" value="ABC_transporter-like_ATP-bd"/>
</dbReference>
<dbReference type="PANTHER" id="PTHR42711:SF17">
    <property type="entry name" value="ABC TRANSPORTER ATP-BINDING PROTEIN"/>
    <property type="match status" value="1"/>
</dbReference>
<evidence type="ECO:0000313" key="7">
    <source>
        <dbReference type="EMBL" id="SFA52538.1"/>
    </source>
</evidence>
<dbReference type="Gene3D" id="3.40.50.300">
    <property type="entry name" value="P-loop containing nucleotide triphosphate hydrolases"/>
    <property type="match status" value="1"/>
</dbReference>
<dbReference type="GO" id="GO:0016887">
    <property type="term" value="F:ATP hydrolysis activity"/>
    <property type="evidence" value="ECO:0007669"/>
    <property type="project" value="InterPro"/>
</dbReference>
<comment type="subcellular location">
    <subcellularLocation>
        <location evidence="1">Cell membrane</location>
        <topology evidence="1">Peripheral membrane protein</topology>
    </subcellularLocation>
</comment>
<evidence type="ECO:0000256" key="1">
    <source>
        <dbReference type="ARBA" id="ARBA00004202"/>
    </source>
</evidence>
<dbReference type="Proteomes" id="UP000182054">
    <property type="component" value="Unassembled WGS sequence"/>
</dbReference>
<dbReference type="CDD" id="cd03230">
    <property type="entry name" value="ABC_DR_subfamily_A"/>
    <property type="match status" value="1"/>
</dbReference>
<dbReference type="GeneID" id="85486090"/>
<evidence type="ECO:0000256" key="5">
    <source>
        <dbReference type="ARBA" id="ARBA00023251"/>
    </source>
</evidence>